<dbReference type="PROSITE" id="PS00061">
    <property type="entry name" value="ADH_SHORT"/>
    <property type="match status" value="1"/>
</dbReference>
<proteinExistence type="inferred from homology"/>
<evidence type="ECO:0000256" key="3">
    <source>
        <dbReference type="RuleBase" id="RU000363"/>
    </source>
</evidence>
<dbReference type="PRINTS" id="PR00080">
    <property type="entry name" value="SDRFAMILY"/>
</dbReference>
<dbReference type="EC" id="1.1.1.100" evidence="4"/>
<dbReference type="HOGENOM" id="CLU_010194_2_10_11"/>
<dbReference type="SUPFAM" id="SSF51735">
    <property type="entry name" value="NAD(P)-binding Rossmann-fold domains"/>
    <property type="match status" value="1"/>
</dbReference>
<dbReference type="eggNOG" id="COG1028">
    <property type="taxonomic scope" value="Bacteria"/>
</dbReference>
<dbReference type="InterPro" id="IPR020904">
    <property type="entry name" value="Sc_DH/Rdtase_CS"/>
</dbReference>
<dbReference type="GO" id="GO:0004316">
    <property type="term" value="F:3-oxoacyl-[acyl-carrier-protein] reductase (NADPH) activity"/>
    <property type="evidence" value="ECO:0007669"/>
    <property type="project" value="UniProtKB-EC"/>
</dbReference>
<dbReference type="EMBL" id="CT573213">
    <property type="protein sequence ID" value="CAJ61279.1"/>
    <property type="molecule type" value="Genomic_DNA"/>
</dbReference>
<comment type="similarity">
    <text evidence="1 3">Belongs to the short-chain dehydrogenases/reductases (SDR) family.</text>
</comment>
<dbReference type="Pfam" id="PF00106">
    <property type="entry name" value="adh_short"/>
    <property type="match status" value="1"/>
</dbReference>
<dbReference type="KEGG" id="fal:FRAAL2633"/>
<name>Q0RMH2_FRAAA</name>
<accession>Q0RMH2</accession>
<dbReference type="Proteomes" id="UP000000657">
    <property type="component" value="Chromosome"/>
</dbReference>
<gene>
    <name evidence="4" type="ordered locus">FRAAL2633</name>
</gene>
<dbReference type="STRING" id="326424.FRAAL2633"/>
<dbReference type="InterPro" id="IPR036291">
    <property type="entry name" value="NAD(P)-bd_dom_sf"/>
</dbReference>
<dbReference type="InterPro" id="IPR002347">
    <property type="entry name" value="SDR_fam"/>
</dbReference>
<dbReference type="CDD" id="cd05233">
    <property type="entry name" value="SDR_c"/>
    <property type="match status" value="1"/>
</dbReference>
<dbReference type="Gene3D" id="3.40.50.720">
    <property type="entry name" value="NAD(P)-binding Rossmann-like Domain"/>
    <property type="match status" value="1"/>
</dbReference>
<dbReference type="AlphaFoldDB" id="Q0RMH2"/>
<sequence>MTGRLDGKTVLLTGAGSGLGRESAHLFSAEGARVVVTDVRPERVERVVGEIKAAGGDVTGTPCDVRDPKDCAAAVAAAVATYGRVDALMCSAGIPEEGFGATPFEEATLESFVDVVSTNLFGVYHAARAVVPHMKANRAGTILAVSSMAGLVAYPGFPGYVAAKHGVNGLVKSLSLDLGRFGIRANALCPAHGMSVNFAMPPDAEVLGLSYEQAQPSWDPYAGSIPLKLARPPALRDNANAALFLISDESAYMSGVCLPATDGGNLARSSIIFPSDLDASSDTAPDGVLPADQAARLA</sequence>
<dbReference type="RefSeq" id="WP_011603786.1">
    <property type="nucleotide sequence ID" value="NC_008278.1"/>
</dbReference>
<protein>
    <submittedName>
        <fullName evidence="4">2,5-dichloro-2,5-cyclohexadiene-1, 4-diol dehydrogenase (2,5-DDOL dehydrogenase), a lindane-degrading protein</fullName>
        <ecNumber evidence="4">1.1.1.100</ecNumber>
    </submittedName>
</protein>
<evidence type="ECO:0000313" key="4">
    <source>
        <dbReference type="EMBL" id="CAJ61279.1"/>
    </source>
</evidence>
<evidence type="ECO:0000256" key="2">
    <source>
        <dbReference type="ARBA" id="ARBA00023002"/>
    </source>
</evidence>
<evidence type="ECO:0000313" key="5">
    <source>
        <dbReference type="Proteomes" id="UP000000657"/>
    </source>
</evidence>
<evidence type="ECO:0000256" key="1">
    <source>
        <dbReference type="ARBA" id="ARBA00006484"/>
    </source>
</evidence>
<dbReference type="OrthoDB" id="286404at2"/>
<organism evidence="4 5">
    <name type="scientific">Frankia alni (strain DSM 45986 / CECT 9034 / ACN14a)</name>
    <dbReference type="NCBI Taxonomy" id="326424"/>
    <lineage>
        <taxon>Bacteria</taxon>
        <taxon>Bacillati</taxon>
        <taxon>Actinomycetota</taxon>
        <taxon>Actinomycetes</taxon>
        <taxon>Frankiales</taxon>
        <taxon>Frankiaceae</taxon>
        <taxon>Frankia</taxon>
    </lineage>
</organism>
<keyword evidence="5" id="KW-1185">Reference proteome</keyword>
<dbReference type="PANTHER" id="PTHR43180:SF66">
    <property type="entry name" value="SHORT-CHAIN DEHYDROGENASE_REDUCTASE FAMILY PROTEIN"/>
    <property type="match status" value="1"/>
</dbReference>
<reference evidence="4 5" key="1">
    <citation type="journal article" date="2007" name="Genome Res.">
        <title>Genome characteristics of facultatively symbiotic Frankia sp. strains reflect host range and host plant biogeography.</title>
        <authorList>
            <person name="Normand P."/>
            <person name="Lapierre P."/>
            <person name="Tisa L.S."/>
            <person name="Gogarten J.P."/>
            <person name="Alloisio N."/>
            <person name="Bagnarol E."/>
            <person name="Bassi C.A."/>
            <person name="Berry A.M."/>
            <person name="Bickhart D.M."/>
            <person name="Choisne N."/>
            <person name="Couloux A."/>
            <person name="Cournoyer B."/>
            <person name="Cruveiller S."/>
            <person name="Daubin V."/>
            <person name="Demange N."/>
            <person name="Francino M.P."/>
            <person name="Goltsman E."/>
            <person name="Huang Y."/>
            <person name="Kopp O.R."/>
            <person name="Labarre L."/>
            <person name="Lapidus A."/>
            <person name="Lavire C."/>
            <person name="Marechal J."/>
            <person name="Martinez M."/>
            <person name="Mastronunzio J.E."/>
            <person name="Mullin B.C."/>
            <person name="Niemann J."/>
            <person name="Pujic P."/>
            <person name="Rawnsley T."/>
            <person name="Rouy Z."/>
            <person name="Schenowitz C."/>
            <person name="Sellstedt A."/>
            <person name="Tavares F."/>
            <person name="Tomkins J.P."/>
            <person name="Vallenet D."/>
            <person name="Valverde C."/>
            <person name="Wall L.G."/>
            <person name="Wang Y."/>
            <person name="Medigue C."/>
            <person name="Benson D.R."/>
        </authorList>
    </citation>
    <scope>NUCLEOTIDE SEQUENCE [LARGE SCALE GENOMIC DNA]</scope>
    <source>
        <strain evidence="5">DSM 45986 / CECT 9034 / ACN14a</strain>
    </source>
</reference>
<keyword evidence="2 4" id="KW-0560">Oxidoreductase</keyword>
<dbReference type="PRINTS" id="PR00081">
    <property type="entry name" value="GDHRDH"/>
</dbReference>
<dbReference type="FunFam" id="3.40.50.720:FF:000084">
    <property type="entry name" value="Short-chain dehydrogenase reductase"/>
    <property type="match status" value="1"/>
</dbReference>
<dbReference type="PANTHER" id="PTHR43180">
    <property type="entry name" value="3-OXOACYL-(ACYL-CARRIER-PROTEIN) REDUCTASE (AFU_ORTHOLOGUE AFUA_6G11210)"/>
    <property type="match status" value="1"/>
</dbReference>